<sequence>MTLNKQPTHLSPIKIAGRHSEVSINDIKWDIANPDKLYFLSDETGYANLWFADLSKADSGIQLATKSLPHDLGEPMWKLGRSWYAIVSEDTALVAPLVEGKRCLHHLHLLTGVMMKLNNEYCDVSNIHRVSSQEAIFSGGKYNSARKVVLVTLGTEAGQATFRELDCSADLCSESRMAALGEDYISEGEHITLSTFFQPRNSQTAVPTSRKVDLHVTLYSPLNPEYCAPDGQLPPALVMVHSGPTSRNPPTLKLLYQYFTTRGFAIVDVDYGGSSGYGREYQSRLNARWGEVDVYDVSRAVVELGRLGKIDKDRVAIRGSSAGKSSTKSREKSAPRYVGELISRGR</sequence>
<accession>A0ACC2X9H1</accession>
<organism evidence="1 2">
    <name type="scientific">Naganishia vaughanmartiniae</name>
    <dbReference type="NCBI Taxonomy" id="1424756"/>
    <lineage>
        <taxon>Eukaryota</taxon>
        <taxon>Fungi</taxon>
        <taxon>Dikarya</taxon>
        <taxon>Basidiomycota</taxon>
        <taxon>Agaricomycotina</taxon>
        <taxon>Tremellomycetes</taxon>
        <taxon>Filobasidiales</taxon>
        <taxon>Filobasidiaceae</taxon>
        <taxon>Naganishia</taxon>
    </lineage>
</organism>
<name>A0ACC2X9H1_9TREE</name>
<protein>
    <submittedName>
        <fullName evidence="1">Uncharacterized protein</fullName>
    </submittedName>
</protein>
<dbReference type="EMBL" id="JASBWU010000007">
    <property type="protein sequence ID" value="KAJ9120245.1"/>
    <property type="molecule type" value="Genomic_DNA"/>
</dbReference>
<keyword evidence="2" id="KW-1185">Reference proteome</keyword>
<reference evidence="1" key="1">
    <citation type="submission" date="2023-04" db="EMBL/GenBank/DDBJ databases">
        <title>Draft Genome sequencing of Naganishia species isolated from polar environments using Oxford Nanopore Technology.</title>
        <authorList>
            <person name="Leo P."/>
            <person name="Venkateswaran K."/>
        </authorList>
    </citation>
    <scope>NUCLEOTIDE SEQUENCE</scope>
    <source>
        <strain evidence="1">MNA-CCFEE 5425</strain>
    </source>
</reference>
<gene>
    <name evidence="1" type="ORF">QFC22_003145</name>
</gene>
<proteinExistence type="predicted"/>
<comment type="caution">
    <text evidence="1">The sequence shown here is derived from an EMBL/GenBank/DDBJ whole genome shotgun (WGS) entry which is preliminary data.</text>
</comment>
<evidence type="ECO:0000313" key="1">
    <source>
        <dbReference type="EMBL" id="KAJ9120245.1"/>
    </source>
</evidence>
<dbReference type="Proteomes" id="UP001243375">
    <property type="component" value="Unassembled WGS sequence"/>
</dbReference>
<evidence type="ECO:0000313" key="2">
    <source>
        <dbReference type="Proteomes" id="UP001243375"/>
    </source>
</evidence>